<dbReference type="AlphaFoldDB" id="A0A4Y3L060"/>
<feature type="domain" description="IraD/Gp25-like" evidence="1">
    <location>
        <begin position="27"/>
        <end position="116"/>
    </location>
</feature>
<dbReference type="Pfam" id="PF04965">
    <property type="entry name" value="GPW_gp25"/>
    <property type="match status" value="1"/>
</dbReference>
<sequence length="135" mass="14949">MGQEFVGAGWAFPVRTDPTGRIALVTREREIEESIRLILATAPGERPMRPEFGCAVHEYVFAPADAATAGDIAYAVRVALEHWEPRIDLKDVVVHFDGVDDGVLFIEVLYALRGTNDPRNLVFPFYVIPEHEGGA</sequence>
<keyword evidence="4" id="KW-1185">Reference proteome</keyword>
<reference evidence="3" key="3">
    <citation type="submission" date="2020-08" db="EMBL/GenBank/DDBJ databases">
        <authorList>
            <person name="Partida-Martinez L."/>
            <person name="Huntemann M."/>
            <person name="Clum A."/>
            <person name="Wang J."/>
            <person name="Palaniappan K."/>
            <person name="Ritter S."/>
            <person name="Chen I.-M."/>
            <person name="Stamatis D."/>
            <person name="Reddy T."/>
            <person name="O'Malley R."/>
            <person name="Daum C."/>
            <person name="Shapiro N."/>
            <person name="Ivanova N."/>
            <person name="Kyrpides N."/>
            <person name="Woyke T."/>
        </authorList>
    </citation>
    <scope>NUCLEOTIDE SEQUENCE [LARGE SCALE GENOMIC DNA]</scope>
    <source>
        <strain evidence="3">RAS26</strain>
    </source>
</reference>
<reference evidence="2" key="1">
    <citation type="submission" date="2019-06" db="EMBL/GenBank/DDBJ databases">
        <title>Whole genome shotgun sequence of Cellulomonas cellasea NBRC 3753.</title>
        <authorList>
            <person name="Hosoyama A."/>
            <person name="Uohara A."/>
            <person name="Ohji S."/>
            <person name="Ichikawa N."/>
        </authorList>
    </citation>
    <scope>NUCLEOTIDE SEQUENCE [LARGE SCALE GENOMIC DNA]</scope>
    <source>
        <strain evidence="2">NBRC 3753</strain>
    </source>
</reference>
<dbReference type="SUPFAM" id="SSF160719">
    <property type="entry name" value="gpW/gp25-like"/>
    <property type="match status" value="1"/>
</dbReference>
<dbReference type="EMBL" id="JACHVX010000004">
    <property type="protein sequence ID" value="MBB2924047.1"/>
    <property type="molecule type" value="Genomic_DNA"/>
</dbReference>
<accession>A0A4Y3L060</accession>
<gene>
    <name evidence="2" type="ORF">CCE01nite_37120</name>
    <name evidence="3" type="ORF">FHR80_002975</name>
</gene>
<evidence type="ECO:0000313" key="2">
    <source>
        <dbReference type="EMBL" id="GEA89763.1"/>
    </source>
</evidence>
<evidence type="ECO:0000259" key="1">
    <source>
        <dbReference type="Pfam" id="PF04965"/>
    </source>
</evidence>
<dbReference type="Gene3D" id="3.10.450.40">
    <property type="match status" value="1"/>
</dbReference>
<dbReference type="EMBL" id="BJLR01000036">
    <property type="protein sequence ID" value="GEA89763.1"/>
    <property type="molecule type" value="Genomic_DNA"/>
</dbReference>
<evidence type="ECO:0000313" key="4">
    <source>
        <dbReference type="Proteomes" id="UP000317046"/>
    </source>
</evidence>
<organism evidence="2 4">
    <name type="scientific">Cellulomonas cellasea</name>
    <dbReference type="NCBI Taxonomy" id="43670"/>
    <lineage>
        <taxon>Bacteria</taxon>
        <taxon>Bacillati</taxon>
        <taxon>Actinomycetota</taxon>
        <taxon>Actinomycetes</taxon>
        <taxon>Micrococcales</taxon>
        <taxon>Cellulomonadaceae</taxon>
        <taxon>Cellulomonas</taxon>
    </lineage>
</organism>
<evidence type="ECO:0000313" key="3">
    <source>
        <dbReference type="EMBL" id="MBB2924047.1"/>
    </source>
</evidence>
<dbReference type="Proteomes" id="UP000518206">
    <property type="component" value="Unassembled WGS sequence"/>
</dbReference>
<reference evidence="3" key="2">
    <citation type="submission" date="2020-08" db="EMBL/GenBank/DDBJ databases">
        <title>The Agave Microbiome: Exploring the role of microbial communities in plant adaptations to desert environments.</title>
        <authorList>
            <person name="Partida-Martinez L.P."/>
        </authorList>
    </citation>
    <scope>NUCLEOTIDE SEQUENCE [LARGE SCALE GENOMIC DNA]</scope>
    <source>
        <strain evidence="3">RAS26</strain>
    </source>
</reference>
<dbReference type="RefSeq" id="WP_141372814.1">
    <property type="nucleotide sequence ID" value="NZ_BJLR01000036.1"/>
</dbReference>
<protein>
    <recommendedName>
        <fullName evidence="1">IraD/Gp25-like domain-containing protein</fullName>
    </recommendedName>
</protein>
<dbReference type="Proteomes" id="UP000317046">
    <property type="component" value="Unassembled WGS sequence"/>
</dbReference>
<dbReference type="InterPro" id="IPR007048">
    <property type="entry name" value="IraD/Gp25-like"/>
</dbReference>
<comment type="caution">
    <text evidence="2">The sequence shown here is derived from an EMBL/GenBank/DDBJ whole genome shotgun (WGS) entry which is preliminary data.</text>
</comment>
<proteinExistence type="predicted"/>
<name>A0A4Y3L060_9CELL</name>